<evidence type="ECO:0000256" key="4">
    <source>
        <dbReference type="ARBA" id="ARBA00023136"/>
    </source>
</evidence>
<evidence type="ECO:0000256" key="1">
    <source>
        <dbReference type="ARBA" id="ARBA00004651"/>
    </source>
</evidence>
<sequence>MSNTVSTTDSPADQPSAPPARPRPAPELRSWRNAVFVVFALSGVLLASFAARLPAARDALDIDPGQVGLLIICISIGAILGLVVAPAASHVLGERWGMATGLVFGALGLALAGLGATLWGNIPATVIGLAMLGLGNGAVDVMMNVSGASVERRIGRTLMPLMHACFSIGTVLGALAGAGAAAADIPMWLHLALVAVVLIVVAVIAVRFVPDRVESPDEAGAAEASAHTPAISTGQRFRRSVVARIVVWRDVTLVMIGVVMLGMAFAEGSANDWIALAAVDDHGTTKAAGALVLDVFLVAMTLGRIAGGPVVDRLGRVWAIRITAGLGVIGLLLFIIGGEPAVFVTGAVLWGLGASLGFPLGMSAAADDERNATTRVAAVAMIGYLAFLGGPPVIGFLADHIGILHALYVVLALVVAAFLCAPALRQRSYEAGTGRADASTSPLSAPNAAEQNG</sequence>
<evidence type="ECO:0000259" key="7">
    <source>
        <dbReference type="PROSITE" id="PS50850"/>
    </source>
</evidence>
<comment type="caution">
    <text evidence="8">The sequence shown here is derived from an EMBL/GenBank/DDBJ whole genome shotgun (WGS) entry which is preliminary data.</text>
</comment>
<dbReference type="RefSeq" id="WP_344775729.1">
    <property type="nucleotide sequence ID" value="NZ_BAABBX010000014.1"/>
</dbReference>
<evidence type="ECO:0000256" key="2">
    <source>
        <dbReference type="ARBA" id="ARBA00022692"/>
    </source>
</evidence>
<feature type="transmembrane region" description="Helical" evidence="6">
    <location>
        <begin position="99"/>
        <end position="120"/>
    </location>
</feature>
<keyword evidence="4 6" id="KW-0472">Membrane</keyword>
<protein>
    <submittedName>
        <fullName evidence="8">MFS transporter</fullName>
    </submittedName>
</protein>
<reference evidence="9" key="1">
    <citation type="journal article" date="2019" name="Int. J. Syst. Evol. Microbiol.">
        <title>The Global Catalogue of Microorganisms (GCM) 10K type strain sequencing project: providing services to taxonomists for standard genome sequencing and annotation.</title>
        <authorList>
            <consortium name="The Broad Institute Genomics Platform"/>
            <consortium name="The Broad Institute Genome Sequencing Center for Infectious Disease"/>
            <person name="Wu L."/>
            <person name="Ma J."/>
        </authorList>
    </citation>
    <scope>NUCLEOTIDE SEQUENCE [LARGE SCALE GENOMIC DNA]</scope>
    <source>
        <strain evidence="9">JCM 17593</strain>
    </source>
</reference>
<dbReference type="InterPro" id="IPR011701">
    <property type="entry name" value="MFS"/>
</dbReference>
<feature type="region of interest" description="Disordered" evidence="5">
    <location>
        <begin position="1"/>
        <end position="25"/>
    </location>
</feature>
<keyword evidence="9" id="KW-1185">Reference proteome</keyword>
<feature type="transmembrane region" description="Helical" evidence="6">
    <location>
        <begin position="376"/>
        <end position="397"/>
    </location>
</feature>
<feature type="transmembrane region" description="Helical" evidence="6">
    <location>
        <begin position="67"/>
        <end position="87"/>
    </location>
</feature>
<feature type="transmembrane region" description="Helical" evidence="6">
    <location>
        <begin position="246"/>
        <end position="266"/>
    </location>
</feature>
<evidence type="ECO:0000313" key="9">
    <source>
        <dbReference type="Proteomes" id="UP001500213"/>
    </source>
</evidence>
<feature type="transmembrane region" description="Helical" evidence="6">
    <location>
        <begin position="126"/>
        <end position="146"/>
    </location>
</feature>
<keyword evidence="3 6" id="KW-1133">Transmembrane helix</keyword>
<feature type="transmembrane region" description="Helical" evidence="6">
    <location>
        <begin position="286"/>
        <end position="306"/>
    </location>
</feature>
<dbReference type="CDD" id="cd17393">
    <property type="entry name" value="MFS_MosC_like"/>
    <property type="match status" value="1"/>
</dbReference>
<proteinExistence type="predicted"/>
<dbReference type="InterPro" id="IPR051788">
    <property type="entry name" value="MFS_Transporter"/>
</dbReference>
<dbReference type="InterPro" id="IPR036259">
    <property type="entry name" value="MFS_trans_sf"/>
</dbReference>
<feature type="domain" description="Major facilitator superfamily (MFS) profile" evidence="7">
    <location>
        <begin position="31"/>
        <end position="429"/>
    </location>
</feature>
<feature type="transmembrane region" description="Helical" evidence="6">
    <location>
        <begin position="188"/>
        <end position="209"/>
    </location>
</feature>
<dbReference type="PROSITE" id="PS50850">
    <property type="entry name" value="MFS"/>
    <property type="match status" value="1"/>
</dbReference>
<evidence type="ECO:0000256" key="6">
    <source>
        <dbReference type="SAM" id="Phobius"/>
    </source>
</evidence>
<evidence type="ECO:0000256" key="5">
    <source>
        <dbReference type="SAM" id="MobiDB-lite"/>
    </source>
</evidence>
<dbReference type="SUPFAM" id="SSF103473">
    <property type="entry name" value="MFS general substrate transporter"/>
    <property type="match status" value="1"/>
</dbReference>
<name>A0ABP8ARZ6_9MICO</name>
<dbReference type="InterPro" id="IPR020846">
    <property type="entry name" value="MFS_dom"/>
</dbReference>
<dbReference type="PANTHER" id="PTHR23514">
    <property type="entry name" value="BYPASS OF STOP CODON PROTEIN 6"/>
    <property type="match status" value="1"/>
</dbReference>
<feature type="transmembrane region" description="Helical" evidence="6">
    <location>
        <begin position="158"/>
        <end position="182"/>
    </location>
</feature>
<feature type="transmembrane region" description="Helical" evidence="6">
    <location>
        <begin position="318"/>
        <end position="336"/>
    </location>
</feature>
<feature type="transmembrane region" description="Helical" evidence="6">
    <location>
        <begin position="403"/>
        <end position="424"/>
    </location>
</feature>
<dbReference type="PANTHER" id="PTHR23514:SF13">
    <property type="entry name" value="INNER MEMBRANE PROTEIN YBJJ"/>
    <property type="match status" value="1"/>
</dbReference>
<comment type="subcellular location">
    <subcellularLocation>
        <location evidence="1">Cell membrane</location>
        <topology evidence="1">Multi-pass membrane protein</topology>
    </subcellularLocation>
</comment>
<feature type="transmembrane region" description="Helical" evidence="6">
    <location>
        <begin position="33"/>
        <end position="55"/>
    </location>
</feature>
<evidence type="ECO:0000313" key="8">
    <source>
        <dbReference type="EMBL" id="GAA4189128.1"/>
    </source>
</evidence>
<keyword evidence="2 6" id="KW-0812">Transmembrane</keyword>
<dbReference type="Proteomes" id="UP001500213">
    <property type="component" value="Unassembled WGS sequence"/>
</dbReference>
<accession>A0ABP8ARZ6</accession>
<organism evidence="8 9">
    <name type="scientific">Gryllotalpicola kribbensis</name>
    <dbReference type="NCBI Taxonomy" id="993084"/>
    <lineage>
        <taxon>Bacteria</taxon>
        <taxon>Bacillati</taxon>
        <taxon>Actinomycetota</taxon>
        <taxon>Actinomycetes</taxon>
        <taxon>Micrococcales</taxon>
        <taxon>Microbacteriaceae</taxon>
        <taxon>Gryllotalpicola</taxon>
    </lineage>
</organism>
<gene>
    <name evidence="8" type="ORF">GCM10022288_16390</name>
</gene>
<evidence type="ECO:0000256" key="3">
    <source>
        <dbReference type="ARBA" id="ARBA00022989"/>
    </source>
</evidence>
<dbReference type="Pfam" id="PF07690">
    <property type="entry name" value="MFS_1"/>
    <property type="match status" value="1"/>
</dbReference>
<feature type="transmembrane region" description="Helical" evidence="6">
    <location>
        <begin position="342"/>
        <end position="364"/>
    </location>
</feature>
<dbReference type="Gene3D" id="1.20.1250.20">
    <property type="entry name" value="MFS general substrate transporter like domains"/>
    <property type="match status" value="2"/>
</dbReference>
<dbReference type="EMBL" id="BAABBX010000014">
    <property type="protein sequence ID" value="GAA4189128.1"/>
    <property type="molecule type" value="Genomic_DNA"/>
</dbReference>